<evidence type="ECO:0000313" key="10">
    <source>
        <dbReference type="Proteomes" id="UP000594015"/>
    </source>
</evidence>
<dbReference type="PANTHER" id="PTHR31806:SF1">
    <property type="entry name" value="PURINE-CYTOSINE PERMEASE FCY2-RELATED"/>
    <property type="match status" value="1"/>
</dbReference>
<dbReference type="EMBL" id="CP030050">
    <property type="protein sequence ID" value="QOZ71450.1"/>
    <property type="molecule type" value="Genomic_DNA"/>
</dbReference>
<name>A0AAE7NWF3_9BRAD</name>
<reference evidence="9 10" key="1">
    <citation type="submission" date="2018-06" db="EMBL/GenBank/DDBJ databases">
        <title>Comparative genomics of Bradyrhizobium nodulating Arachidis hypogaea.</title>
        <authorList>
            <person name="Li Y."/>
        </authorList>
    </citation>
    <scope>NUCLEOTIDE SEQUENCE [LARGE SCALE GENOMIC DNA]</scope>
    <source>
        <strain evidence="9 10">CCBAU 051107</strain>
    </source>
</reference>
<dbReference type="Gene3D" id="1.10.4160.10">
    <property type="entry name" value="Hydantoin permease"/>
    <property type="match status" value="1"/>
</dbReference>
<feature type="transmembrane region" description="Helical" evidence="8">
    <location>
        <begin position="108"/>
        <end position="131"/>
    </location>
</feature>
<dbReference type="InterPro" id="IPR001248">
    <property type="entry name" value="Pur-cyt_permease"/>
</dbReference>
<dbReference type="KEGG" id="barh:WN72_38035"/>
<keyword evidence="4 8" id="KW-0812">Transmembrane</keyword>
<dbReference type="RefSeq" id="WP_092212735.1">
    <property type="nucleotide sequence ID" value="NZ_CP030050.1"/>
</dbReference>
<feature type="transmembrane region" description="Helical" evidence="8">
    <location>
        <begin position="37"/>
        <end position="57"/>
    </location>
</feature>
<accession>A0AAE7NWF3</accession>
<evidence type="ECO:0000256" key="3">
    <source>
        <dbReference type="ARBA" id="ARBA00022448"/>
    </source>
</evidence>
<keyword evidence="3 7" id="KW-0813">Transport</keyword>
<comment type="subcellular location">
    <subcellularLocation>
        <location evidence="1">Membrane</location>
        <topology evidence="1">Multi-pass membrane protein</topology>
    </subcellularLocation>
</comment>
<dbReference type="PIRSF" id="PIRSF002744">
    <property type="entry name" value="Pur-cyt_permease"/>
    <property type="match status" value="1"/>
</dbReference>
<gene>
    <name evidence="9" type="ORF">WN72_38035</name>
</gene>
<dbReference type="Proteomes" id="UP000594015">
    <property type="component" value="Chromosome"/>
</dbReference>
<feature type="transmembrane region" description="Helical" evidence="8">
    <location>
        <begin position="361"/>
        <end position="382"/>
    </location>
</feature>
<evidence type="ECO:0000256" key="6">
    <source>
        <dbReference type="ARBA" id="ARBA00023136"/>
    </source>
</evidence>
<feature type="transmembrane region" description="Helical" evidence="8">
    <location>
        <begin position="151"/>
        <end position="171"/>
    </location>
</feature>
<feature type="transmembrane region" description="Helical" evidence="8">
    <location>
        <begin position="216"/>
        <end position="235"/>
    </location>
</feature>
<feature type="transmembrane region" description="Helical" evidence="8">
    <location>
        <begin position="330"/>
        <end position="349"/>
    </location>
</feature>
<keyword evidence="6 7" id="KW-0472">Membrane</keyword>
<feature type="transmembrane region" description="Helical" evidence="8">
    <location>
        <begin position="63"/>
        <end position="87"/>
    </location>
</feature>
<protein>
    <submittedName>
        <fullName evidence="9">Cytosine permease</fullName>
    </submittedName>
</protein>
<feature type="transmembrane region" description="Helical" evidence="8">
    <location>
        <begin position="434"/>
        <end position="459"/>
    </location>
</feature>
<organism evidence="9 10">
    <name type="scientific">Bradyrhizobium arachidis</name>
    <dbReference type="NCBI Taxonomy" id="858423"/>
    <lineage>
        <taxon>Bacteria</taxon>
        <taxon>Pseudomonadati</taxon>
        <taxon>Pseudomonadota</taxon>
        <taxon>Alphaproteobacteria</taxon>
        <taxon>Hyphomicrobiales</taxon>
        <taxon>Nitrobacteraceae</taxon>
        <taxon>Bradyrhizobium</taxon>
    </lineage>
</organism>
<comment type="similarity">
    <text evidence="2 7">Belongs to the purine-cytosine permease (2.A.39) family.</text>
</comment>
<keyword evidence="5 8" id="KW-1133">Transmembrane helix</keyword>
<evidence type="ECO:0000256" key="2">
    <source>
        <dbReference type="ARBA" id="ARBA00008974"/>
    </source>
</evidence>
<evidence type="ECO:0000256" key="1">
    <source>
        <dbReference type="ARBA" id="ARBA00004141"/>
    </source>
</evidence>
<dbReference type="GO" id="GO:0022857">
    <property type="term" value="F:transmembrane transporter activity"/>
    <property type="evidence" value="ECO:0007669"/>
    <property type="project" value="InterPro"/>
</dbReference>
<evidence type="ECO:0000256" key="4">
    <source>
        <dbReference type="ARBA" id="ARBA00022692"/>
    </source>
</evidence>
<dbReference type="GO" id="GO:0005886">
    <property type="term" value="C:plasma membrane"/>
    <property type="evidence" value="ECO:0007669"/>
    <property type="project" value="TreeGrafter"/>
</dbReference>
<dbReference type="AlphaFoldDB" id="A0AAE7NWF3"/>
<dbReference type="CDD" id="cd11484">
    <property type="entry name" value="SLC-NCS1sbd_CobB-like"/>
    <property type="match status" value="1"/>
</dbReference>
<feature type="transmembrane region" description="Helical" evidence="8">
    <location>
        <begin position="403"/>
        <end position="422"/>
    </location>
</feature>
<evidence type="ECO:0000256" key="8">
    <source>
        <dbReference type="SAM" id="Phobius"/>
    </source>
</evidence>
<feature type="transmembrane region" description="Helical" evidence="8">
    <location>
        <begin position="178"/>
        <end position="196"/>
    </location>
</feature>
<dbReference type="Pfam" id="PF02133">
    <property type="entry name" value="Transp_cyt_pur"/>
    <property type="match status" value="1"/>
</dbReference>
<evidence type="ECO:0000256" key="7">
    <source>
        <dbReference type="PIRNR" id="PIRNR002744"/>
    </source>
</evidence>
<proteinExistence type="inferred from homology"/>
<evidence type="ECO:0000256" key="5">
    <source>
        <dbReference type="ARBA" id="ARBA00022989"/>
    </source>
</evidence>
<sequence>MSTEPQSALPEHQIGFDAHGIEPVPAAHRTSTATDQFWIWAGANIAPINWVLGALGIQLGLSLLQTLAVVVVGNLLGATLFGIFCLMGHRTGVPQMVLGRLAFGRRGAGLPALAQVLMPMGWVATNTWIVLDLAVAALERMGVSGSTELKYLIAAAVMVLQVGIAAWGFNAIRQFERYTMPVILAIMALMTVLAFWRVDIAWHGSGTKDAKTFAAMTQLMTAIGIGWGISWLVYASDYTRFARPQLSAGKVFGATFLGMFVPTVWLALLGATIASGGAGSDPAQLVVATFGAMALPVLLLLLHGPIATNIVVIYSAALSSLALDIRWPRWTISVISGVIASLILCLFLQSGDFAHTFDSFMVALVVWISPWAGVTLVDFFVIRGGRVDLGELYASPETSRYGNVNWAGMLAFAIGLIAAWLFQMGTIAAMQGPLALWAGGVDLSWLTGMVAAGASYAVLYPLCGRAIENLGAGSKLGSLSGEAKSTSV</sequence>
<dbReference type="PANTHER" id="PTHR31806">
    <property type="entry name" value="PURINE-CYTOSINE PERMEASE FCY2-RELATED"/>
    <property type="match status" value="1"/>
</dbReference>
<feature type="transmembrane region" description="Helical" evidence="8">
    <location>
        <begin position="256"/>
        <end position="279"/>
    </location>
</feature>
<dbReference type="InterPro" id="IPR026030">
    <property type="entry name" value="Pur-cyt_permease_Fcy2/21/22"/>
</dbReference>
<feature type="transmembrane region" description="Helical" evidence="8">
    <location>
        <begin position="285"/>
        <end position="318"/>
    </location>
</feature>
<evidence type="ECO:0000313" key="9">
    <source>
        <dbReference type="EMBL" id="QOZ71450.1"/>
    </source>
</evidence>